<protein>
    <submittedName>
        <fullName evidence="2">DKNYY family protein</fullName>
    </submittedName>
</protein>
<dbReference type="InterPro" id="IPR027375">
    <property type="entry name" value="DKNYY"/>
</dbReference>
<dbReference type="AlphaFoldDB" id="A0A420E560"/>
<comment type="caution">
    <text evidence="2">The sequence shown here is derived from an EMBL/GenBank/DDBJ whole genome shotgun (WGS) entry which is preliminary data.</text>
</comment>
<keyword evidence="1" id="KW-1133">Transmembrane helix</keyword>
<sequence length="399" mass="46889">MFKRTFIKKLKPSIIFLMNLITNHPYISLTLFILILNFIVKKVTRAKYSPLTKTFLFIISLITQACSPFAGPVDKSVSDSYYYSKSKNDIYYSCMGNWFELGKTKLNADVKSFEVLGLDFGKDKNHLYFKDNIVDLEVDYDTFYVDKNNYNICFDKNHVYVPFGYLPYGFEKASREKNYLWKIPKADPKTFQKIDSDWAKDGSHFFYKYNPINVDYKSFETLNKNFAKDKNRVYLLETYKLLQTLIIDAPTTKKINDRYIADKNNVYDFQDSLIIIPYKNINDLKIIEGKFLLFDDIVIYNGTRIENANASSFHVIQFPYSKDENHVFYHGSIIRNADPKTFSIFKASYYSKDKNHIFYEGKLLKEADVATFGPSNKKNSLLYKDKNNIFRGNEIIKHY</sequence>
<dbReference type="Proteomes" id="UP000285780">
    <property type="component" value="Unassembled WGS sequence"/>
</dbReference>
<proteinExistence type="predicted"/>
<keyword evidence="1" id="KW-0812">Transmembrane</keyword>
<keyword evidence="1" id="KW-0472">Membrane</keyword>
<gene>
    <name evidence="2" type="ORF">C8N26_0595</name>
</gene>
<organism evidence="2 3">
    <name type="scientific">Tenacibaculum lutimaris</name>
    <dbReference type="NCBI Taxonomy" id="285258"/>
    <lineage>
        <taxon>Bacteria</taxon>
        <taxon>Pseudomonadati</taxon>
        <taxon>Bacteroidota</taxon>
        <taxon>Flavobacteriia</taxon>
        <taxon>Flavobacteriales</taxon>
        <taxon>Flavobacteriaceae</taxon>
        <taxon>Tenacibaculum</taxon>
    </lineage>
</organism>
<evidence type="ECO:0000313" key="3">
    <source>
        <dbReference type="Proteomes" id="UP000285780"/>
    </source>
</evidence>
<reference evidence="2 3" key="1">
    <citation type="submission" date="2018-09" db="EMBL/GenBank/DDBJ databases">
        <title>Genomic Encyclopedia of Archaeal and Bacterial Type Strains, Phase II (KMG-II): from individual species to whole genera.</title>
        <authorList>
            <person name="Goeker M."/>
        </authorList>
    </citation>
    <scope>NUCLEOTIDE SEQUENCE [LARGE SCALE GENOMIC DNA]</scope>
    <source>
        <strain evidence="2 3">DSM 16505</strain>
    </source>
</reference>
<feature type="transmembrane region" description="Helical" evidence="1">
    <location>
        <begin position="14"/>
        <end position="39"/>
    </location>
</feature>
<dbReference type="EMBL" id="RAQM01000006">
    <property type="protein sequence ID" value="RKF05192.1"/>
    <property type="molecule type" value="Genomic_DNA"/>
</dbReference>
<dbReference type="Pfam" id="PF13644">
    <property type="entry name" value="DKNYY"/>
    <property type="match status" value="2"/>
</dbReference>
<evidence type="ECO:0000256" key="1">
    <source>
        <dbReference type="SAM" id="Phobius"/>
    </source>
</evidence>
<name>A0A420E560_9FLAO</name>
<keyword evidence="3" id="KW-1185">Reference proteome</keyword>
<accession>A0A420E560</accession>
<evidence type="ECO:0000313" key="2">
    <source>
        <dbReference type="EMBL" id="RKF05192.1"/>
    </source>
</evidence>